<feature type="signal peptide" evidence="1">
    <location>
        <begin position="1"/>
        <end position="23"/>
    </location>
</feature>
<dbReference type="PROSITE" id="PS50817">
    <property type="entry name" value="INTEIN_N_TER"/>
    <property type="match status" value="1"/>
</dbReference>
<gene>
    <name evidence="2" type="ORF">UMAG_12257</name>
</gene>
<keyword evidence="1" id="KW-0732">Signal</keyword>
<proteinExistence type="predicted"/>
<evidence type="ECO:0000313" key="3">
    <source>
        <dbReference type="Proteomes" id="UP000000561"/>
    </source>
</evidence>
<evidence type="ECO:0000256" key="1">
    <source>
        <dbReference type="SAM" id="SignalP"/>
    </source>
</evidence>
<dbReference type="GO" id="GO:0016539">
    <property type="term" value="P:intein-mediated protein splicing"/>
    <property type="evidence" value="ECO:0007669"/>
    <property type="project" value="InterPro"/>
</dbReference>
<sequence length="138" mass="14804">MQRQTLTLLSLFVVALLHNTVRAADGDTWSLYCNGGGTVPRDTSYTCFESDDGVAVVNSLENGVLDLNPANHRQLVAVFAGPMDSGRAAFSTDRHSVVVEAGDTQSGCLSYSINKRNDFSDLISFLHCPVNGPLVIAK</sequence>
<accession>A0A0D1DTW9</accession>
<evidence type="ECO:0000313" key="2">
    <source>
        <dbReference type="EMBL" id="KIS67759.1"/>
    </source>
</evidence>
<protein>
    <submittedName>
        <fullName evidence="2">Uncharacterized protein</fullName>
    </submittedName>
</protein>
<dbReference type="VEuPathDB" id="FungiDB:UMAG_12257"/>
<name>A0A0D1DTW9_MYCMD</name>
<reference evidence="2 3" key="1">
    <citation type="journal article" date="2006" name="Nature">
        <title>Insights from the genome of the biotrophic fungal plant pathogen Ustilago maydis.</title>
        <authorList>
            <person name="Kamper J."/>
            <person name="Kahmann R."/>
            <person name="Bolker M."/>
            <person name="Ma L.J."/>
            <person name="Brefort T."/>
            <person name="Saville B.J."/>
            <person name="Banuett F."/>
            <person name="Kronstad J.W."/>
            <person name="Gold S.E."/>
            <person name="Muller O."/>
            <person name="Perlin M.H."/>
            <person name="Wosten H.A."/>
            <person name="de Vries R."/>
            <person name="Ruiz-Herrera J."/>
            <person name="Reynaga-Pena C.G."/>
            <person name="Snetselaar K."/>
            <person name="McCann M."/>
            <person name="Perez-Martin J."/>
            <person name="Feldbrugge M."/>
            <person name="Basse C.W."/>
            <person name="Steinberg G."/>
            <person name="Ibeas J.I."/>
            <person name="Holloman W."/>
            <person name="Guzman P."/>
            <person name="Farman M."/>
            <person name="Stajich J.E."/>
            <person name="Sentandreu R."/>
            <person name="Gonzalez-Prieto J.M."/>
            <person name="Kennell J.C."/>
            <person name="Molina L."/>
            <person name="Schirawski J."/>
            <person name="Mendoza-Mendoza A."/>
            <person name="Greilinger D."/>
            <person name="Munch K."/>
            <person name="Rossel N."/>
            <person name="Scherer M."/>
            <person name="Vranes M."/>
            <person name="Ladendorf O."/>
            <person name="Vincon V."/>
            <person name="Fuchs U."/>
            <person name="Sandrock B."/>
            <person name="Meng S."/>
            <person name="Ho E.C."/>
            <person name="Cahill M.J."/>
            <person name="Boyce K.J."/>
            <person name="Klose J."/>
            <person name="Klosterman S.J."/>
            <person name="Deelstra H.J."/>
            <person name="Ortiz-Castellanos L."/>
            <person name="Li W."/>
            <person name="Sanchez-Alonso P."/>
            <person name="Schreier P.H."/>
            <person name="Hauser-Hahn I."/>
            <person name="Vaupel M."/>
            <person name="Koopmann E."/>
            <person name="Friedrich G."/>
            <person name="Voss H."/>
            <person name="Schluter T."/>
            <person name="Margolis J."/>
            <person name="Platt D."/>
            <person name="Swimmer C."/>
            <person name="Gnirke A."/>
            <person name="Chen F."/>
            <person name="Vysotskaia V."/>
            <person name="Mannhaupt G."/>
            <person name="Guldener U."/>
            <person name="Munsterkotter M."/>
            <person name="Haase D."/>
            <person name="Oesterheld M."/>
            <person name="Mewes H.W."/>
            <person name="Mauceli E.W."/>
            <person name="DeCaprio D."/>
            <person name="Wade C.M."/>
            <person name="Butler J."/>
            <person name="Young S."/>
            <person name="Jaffe D.B."/>
            <person name="Calvo S."/>
            <person name="Nusbaum C."/>
            <person name="Galagan J."/>
            <person name="Birren B.W."/>
        </authorList>
    </citation>
    <scope>NUCLEOTIDE SEQUENCE [LARGE SCALE GENOMIC DNA]</scope>
    <source>
        <strain evidence="3">DSM 14603 / FGSC 9021 / UM521</strain>
    </source>
</reference>
<dbReference type="EMBL" id="CM003151">
    <property type="protein sequence ID" value="KIS67759.1"/>
    <property type="molecule type" value="Genomic_DNA"/>
</dbReference>
<keyword evidence="3" id="KW-1185">Reference proteome</keyword>
<dbReference type="AlphaFoldDB" id="A0A0D1DTW9"/>
<organism evidence="2 3">
    <name type="scientific">Mycosarcoma maydis</name>
    <name type="common">Corn smut fungus</name>
    <name type="synonym">Ustilago maydis</name>
    <dbReference type="NCBI Taxonomy" id="5270"/>
    <lineage>
        <taxon>Eukaryota</taxon>
        <taxon>Fungi</taxon>
        <taxon>Dikarya</taxon>
        <taxon>Basidiomycota</taxon>
        <taxon>Ustilaginomycotina</taxon>
        <taxon>Ustilaginomycetes</taxon>
        <taxon>Ustilaginales</taxon>
        <taxon>Ustilaginaceae</taxon>
        <taxon>Mycosarcoma</taxon>
    </lineage>
</organism>
<feature type="chain" id="PRO_5002229644" evidence="1">
    <location>
        <begin position="24"/>
        <end position="138"/>
    </location>
</feature>
<dbReference type="InParanoid" id="A0A0D1DTW9"/>
<dbReference type="Proteomes" id="UP000000561">
    <property type="component" value="Chromosome 12"/>
</dbReference>
<dbReference type="GeneID" id="23568007"/>
<dbReference type="KEGG" id="uma:UMAG_12257"/>
<dbReference type="InterPro" id="IPR006141">
    <property type="entry name" value="Intein_N"/>
</dbReference>
<dbReference type="RefSeq" id="XP_011390819.1">
    <property type="nucleotide sequence ID" value="XM_011392517.1"/>
</dbReference>